<dbReference type="NCBIfam" id="NF033689">
    <property type="entry name" value="N2Fix_CO_CowN"/>
    <property type="match status" value="1"/>
</dbReference>
<protein>
    <recommendedName>
        <fullName evidence="2">N(2)-fixation sustaining protein CowN</fullName>
    </recommendedName>
    <alternativeName>
        <fullName evidence="2">CO weal-nitrogenase</fullName>
    </alternativeName>
</protein>
<dbReference type="InterPro" id="IPR024899">
    <property type="entry name" value="CowN"/>
</dbReference>
<dbReference type="STRING" id="1396821.SAMN05444515_11158"/>
<reference evidence="4" key="1">
    <citation type="submission" date="2016-10" db="EMBL/GenBank/DDBJ databases">
        <authorList>
            <person name="Varghese N."/>
            <person name="Submissions S."/>
        </authorList>
    </citation>
    <scope>NUCLEOTIDE SEQUENCE [LARGE SCALE GENOMIC DNA]</scope>
    <source>
        <strain evidence="4">DSM 241</strain>
    </source>
</reference>
<dbReference type="Proteomes" id="UP000199256">
    <property type="component" value="Unassembled WGS sequence"/>
</dbReference>
<keyword evidence="1 2" id="KW-0535">Nitrogen fixation</keyword>
<organism evidence="3 4">
    <name type="scientific">Ectothiorhodospira marina</name>
    <dbReference type="NCBI Taxonomy" id="1396821"/>
    <lineage>
        <taxon>Bacteria</taxon>
        <taxon>Pseudomonadati</taxon>
        <taxon>Pseudomonadota</taxon>
        <taxon>Gammaproteobacteria</taxon>
        <taxon>Chromatiales</taxon>
        <taxon>Ectothiorhodospiraceae</taxon>
        <taxon>Ectothiorhodospira</taxon>
    </lineage>
</organism>
<sequence length="100" mass="11415">MTHPNLHPDAANARYISFKDLDCDGNARLVMSLIEEFTADPEQKSPFWDYFLGKRNPKSGPKPDDLFLIHANINQIRELFEECGDDDAQALLTWVEEACC</sequence>
<dbReference type="OrthoDB" id="7689335at2"/>
<accession>A0A1H7N9L5</accession>
<comment type="similarity">
    <text evidence="2">Belongs to the CowN family.</text>
</comment>
<dbReference type="AlphaFoldDB" id="A0A1H7N9L5"/>
<evidence type="ECO:0000256" key="2">
    <source>
        <dbReference type="HAMAP-Rule" id="MF_02117"/>
    </source>
</evidence>
<evidence type="ECO:0000313" key="3">
    <source>
        <dbReference type="EMBL" id="SEL20193.1"/>
    </source>
</evidence>
<comment type="function">
    <text evidence="2">Is required to sustain N(2)-dependent growth in the presence of low levels of carbon monoxide (CO). Probably acts by protecting the N(2) fixation ability of the nitrogenase complex, which is inactivated in the presence of CO.</text>
</comment>
<dbReference type="EMBL" id="FOAA01000011">
    <property type="protein sequence ID" value="SEL20193.1"/>
    <property type="molecule type" value="Genomic_DNA"/>
</dbReference>
<dbReference type="Pfam" id="PF20543">
    <property type="entry name" value="CowN"/>
    <property type="match status" value="1"/>
</dbReference>
<evidence type="ECO:0000256" key="1">
    <source>
        <dbReference type="ARBA" id="ARBA00023231"/>
    </source>
</evidence>
<dbReference type="HAMAP" id="MF_02117">
    <property type="entry name" value="CowN"/>
    <property type="match status" value="1"/>
</dbReference>
<gene>
    <name evidence="2" type="primary">cowN</name>
    <name evidence="3" type="ORF">SAMN05444515_11158</name>
</gene>
<name>A0A1H7N9L5_9GAMM</name>
<keyword evidence="4" id="KW-1185">Reference proteome</keyword>
<proteinExistence type="inferred from homology"/>
<dbReference type="RefSeq" id="WP_090254072.1">
    <property type="nucleotide sequence ID" value="NZ_FOAA01000011.1"/>
</dbReference>
<evidence type="ECO:0000313" key="4">
    <source>
        <dbReference type="Proteomes" id="UP000199256"/>
    </source>
</evidence>
<dbReference type="GO" id="GO:0009399">
    <property type="term" value="P:nitrogen fixation"/>
    <property type="evidence" value="ECO:0007669"/>
    <property type="project" value="UniProtKB-UniRule"/>
</dbReference>